<gene>
    <name evidence="1" type="ORF">CLF_101359</name>
</gene>
<proteinExistence type="predicted"/>
<evidence type="ECO:0000313" key="1">
    <source>
        <dbReference type="EMBL" id="GAA48241.1"/>
    </source>
</evidence>
<sequence>MAPKCIQACYHRNVDGTELQVFTKIWPVQFRKIQSHPNGFRFNTAVVSSMGSALRQFTLFAEKQNMISVIVCLQSDRGQYELDTEKTMPSSGHSWAVKTCGVRYTQYSEYIDRLINIQGHVDESLVDTALSRQGDLSTGSVTKADLVLDFHLMVPECSHHCPIVNYSAYTTSNLSKYLSGLVKTCYQLVVRNLRHTRFTVDSNTPAVANGVRLPWNHEEEPPTARFRLHMTRLYASVFNRSADSQIDRFSGLAKRIRLSGDYPYLGFTVLRKGIKKIVVHNIIPLN</sequence>
<keyword evidence="2" id="KW-1185">Reference proteome</keyword>
<dbReference type="EMBL" id="DF142877">
    <property type="protein sequence ID" value="GAA48241.1"/>
    <property type="molecule type" value="Genomic_DNA"/>
</dbReference>
<protein>
    <submittedName>
        <fullName evidence="1">Uncharacterized protein</fullName>
    </submittedName>
</protein>
<accession>G7Y5K5</accession>
<name>G7Y5K5_CLOSI</name>
<organism evidence="1 2">
    <name type="scientific">Clonorchis sinensis</name>
    <name type="common">Chinese liver fluke</name>
    <dbReference type="NCBI Taxonomy" id="79923"/>
    <lineage>
        <taxon>Eukaryota</taxon>
        <taxon>Metazoa</taxon>
        <taxon>Spiralia</taxon>
        <taxon>Lophotrochozoa</taxon>
        <taxon>Platyhelminthes</taxon>
        <taxon>Trematoda</taxon>
        <taxon>Digenea</taxon>
        <taxon>Opisthorchiida</taxon>
        <taxon>Opisthorchiata</taxon>
        <taxon>Opisthorchiidae</taxon>
        <taxon>Clonorchis</taxon>
    </lineage>
</organism>
<reference key="2">
    <citation type="submission" date="2011-10" db="EMBL/GenBank/DDBJ databases">
        <title>The genome and transcriptome sequence of Clonorchis sinensis provide insights into the carcinogenic liver fluke.</title>
        <authorList>
            <person name="Wang X."/>
            <person name="Huang Y."/>
            <person name="Chen W."/>
            <person name="Liu H."/>
            <person name="Guo L."/>
            <person name="Chen Y."/>
            <person name="Luo F."/>
            <person name="Zhou W."/>
            <person name="Sun J."/>
            <person name="Mao Q."/>
            <person name="Liang P."/>
            <person name="Zhou C."/>
            <person name="Tian Y."/>
            <person name="Men J."/>
            <person name="Lv X."/>
            <person name="Huang L."/>
            <person name="Zhou J."/>
            <person name="Hu Y."/>
            <person name="Li R."/>
            <person name="Zhang F."/>
            <person name="Lei H."/>
            <person name="Li X."/>
            <person name="Hu X."/>
            <person name="Liang C."/>
            <person name="Xu J."/>
            <person name="Wu Z."/>
            <person name="Yu X."/>
        </authorList>
    </citation>
    <scope>NUCLEOTIDE SEQUENCE</scope>
    <source>
        <strain>Henan</strain>
    </source>
</reference>
<reference evidence="1" key="1">
    <citation type="journal article" date="2011" name="Genome Biol.">
        <title>The draft genome of the carcinogenic human liver fluke Clonorchis sinensis.</title>
        <authorList>
            <person name="Wang X."/>
            <person name="Chen W."/>
            <person name="Huang Y."/>
            <person name="Sun J."/>
            <person name="Men J."/>
            <person name="Liu H."/>
            <person name="Luo F."/>
            <person name="Guo L."/>
            <person name="Lv X."/>
            <person name="Deng C."/>
            <person name="Zhou C."/>
            <person name="Fan Y."/>
            <person name="Li X."/>
            <person name="Huang L."/>
            <person name="Hu Y."/>
            <person name="Liang C."/>
            <person name="Hu X."/>
            <person name="Xu J."/>
            <person name="Yu X."/>
        </authorList>
    </citation>
    <scope>NUCLEOTIDE SEQUENCE [LARGE SCALE GENOMIC DNA]</scope>
    <source>
        <strain evidence="1">Henan</strain>
    </source>
</reference>
<dbReference type="AlphaFoldDB" id="G7Y5K5"/>
<evidence type="ECO:0000313" key="2">
    <source>
        <dbReference type="Proteomes" id="UP000008909"/>
    </source>
</evidence>
<dbReference type="Proteomes" id="UP000008909">
    <property type="component" value="Unassembled WGS sequence"/>
</dbReference>